<gene>
    <name evidence="1" type="ORF">RchiOBHm_Chr1g0327551</name>
</gene>
<dbReference type="EMBL" id="PDCK01000039">
    <property type="protein sequence ID" value="PRQ55705.1"/>
    <property type="molecule type" value="Genomic_DNA"/>
</dbReference>
<evidence type="ECO:0000313" key="2">
    <source>
        <dbReference type="Proteomes" id="UP000238479"/>
    </source>
</evidence>
<evidence type="ECO:0000313" key="1">
    <source>
        <dbReference type="EMBL" id="PRQ55705.1"/>
    </source>
</evidence>
<dbReference type="Gramene" id="PRQ55705">
    <property type="protein sequence ID" value="PRQ55705"/>
    <property type="gene ID" value="RchiOBHm_Chr1g0327551"/>
</dbReference>
<comment type="caution">
    <text evidence="1">The sequence shown here is derived from an EMBL/GenBank/DDBJ whole genome shotgun (WGS) entry which is preliminary data.</text>
</comment>
<dbReference type="GO" id="GO:0050017">
    <property type="term" value="F:L-3-cyanoalanine synthase activity"/>
    <property type="evidence" value="ECO:0007669"/>
    <property type="project" value="UniProtKB-EC"/>
</dbReference>
<keyword evidence="1" id="KW-0456">Lyase</keyword>
<dbReference type="InterPro" id="IPR036052">
    <property type="entry name" value="TrpB-like_PALP_sf"/>
</dbReference>
<dbReference type="STRING" id="74649.A0A2P6SAL7"/>
<dbReference type="Gene3D" id="3.40.50.1100">
    <property type="match status" value="1"/>
</dbReference>
<keyword evidence="2" id="KW-1185">Reference proteome</keyword>
<accession>A0A2P6SAL7</accession>
<sequence length="94" mass="10625">MTVSQTQNPDCKIYGVELVESNNILNGGKPGPHSITGNGVGFKPNILDMHIMERVLEVSIKYVYSICVPFIWLSKESIFIDFVYLHFVFCNSQI</sequence>
<organism evidence="1 2">
    <name type="scientific">Rosa chinensis</name>
    <name type="common">China rose</name>
    <dbReference type="NCBI Taxonomy" id="74649"/>
    <lineage>
        <taxon>Eukaryota</taxon>
        <taxon>Viridiplantae</taxon>
        <taxon>Streptophyta</taxon>
        <taxon>Embryophyta</taxon>
        <taxon>Tracheophyta</taxon>
        <taxon>Spermatophyta</taxon>
        <taxon>Magnoliopsida</taxon>
        <taxon>eudicotyledons</taxon>
        <taxon>Gunneridae</taxon>
        <taxon>Pentapetalae</taxon>
        <taxon>rosids</taxon>
        <taxon>fabids</taxon>
        <taxon>Rosales</taxon>
        <taxon>Rosaceae</taxon>
        <taxon>Rosoideae</taxon>
        <taxon>Rosoideae incertae sedis</taxon>
        <taxon>Rosa</taxon>
    </lineage>
</organism>
<proteinExistence type="predicted"/>
<dbReference type="Proteomes" id="UP000238479">
    <property type="component" value="Chromosome 1"/>
</dbReference>
<dbReference type="EC" id="4.4.1.9" evidence="1"/>
<name>A0A2P6SAL7_ROSCH</name>
<protein>
    <submittedName>
        <fullName evidence="1">Putative L-3-cyanoalanine synthase</fullName>
        <ecNumber evidence="1">4.4.1.9</ecNumber>
    </submittedName>
</protein>
<reference evidence="1 2" key="1">
    <citation type="journal article" date="2018" name="Nat. Genet.">
        <title>The Rosa genome provides new insights in the design of modern roses.</title>
        <authorList>
            <person name="Bendahmane M."/>
        </authorList>
    </citation>
    <scope>NUCLEOTIDE SEQUENCE [LARGE SCALE GENOMIC DNA]</scope>
    <source>
        <strain evidence="2">cv. Old Blush</strain>
    </source>
</reference>
<dbReference type="AlphaFoldDB" id="A0A2P6SAL7"/>